<evidence type="ECO:0000313" key="3">
    <source>
        <dbReference type="EMBL" id="GAA3600752.1"/>
    </source>
</evidence>
<comment type="caution">
    <text evidence="3">The sequence shown here is derived from an EMBL/GenBank/DDBJ whole genome shotgun (WGS) entry which is preliminary data.</text>
</comment>
<reference evidence="4" key="1">
    <citation type="journal article" date="2019" name="Int. J. Syst. Evol. Microbiol.">
        <title>The Global Catalogue of Microorganisms (GCM) 10K type strain sequencing project: providing services to taxonomists for standard genome sequencing and annotation.</title>
        <authorList>
            <consortium name="The Broad Institute Genomics Platform"/>
            <consortium name="The Broad Institute Genome Sequencing Center for Infectious Disease"/>
            <person name="Wu L."/>
            <person name="Ma J."/>
        </authorList>
    </citation>
    <scope>NUCLEOTIDE SEQUENCE [LARGE SCALE GENOMIC DNA]</scope>
    <source>
        <strain evidence="4">JCM 16928</strain>
    </source>
</reference>
<dbReference type="PANTHER" id="PTHR43249:SF1">
    <property type="entry name" value="D-GLUCOSIDE 3-DEHYDROGENASE"/>
    <property type="match status" value="1"/>
</dbReference>
<sequence length="350" mass="36661">MGHSLGVGIIGCGGAANDLCAAISRVPEVAVAAAQDRMPEHATGLVQNHGGVIRPTIDSLIEDAGVDVVYVALPHNLLATTAQKALLAGKHVLVEKPMALDVPALVELRDMASARGLVAGVNFELRSSAAVLKARDLVEAGAIGDITAIRIRTVIDKTDSYWLSGPRGAVVDSWRSRRESAGGGVVLMNSIHQIDLVRHITGLSFRRASAEVATLAAPVDVEDTASASLMMSNGAIATLAAAAHSPGAADEEVIEIEGTRGRLNLPDAYGVGPLRFYVREDWKDYAARTWHVVPGRQDDCQSVFLSEYVRAILDGGPPPAGPEDAIAALATVQAIYRSSMTGSRIAVVDA</sequence>
<dbReference type="Pfam" id="PF01408">
    <property type="entry name" value="GFO_IDH_MocA"/>
    <property type="match status" value="1"/>
</dbReference>
<dbReference type="Pfam" id="PF22725">
    <property type="entry name" value="GFO_IDH_MocA_C3"/>
    <property type="match status" value="1"/>
</dbReference>
<dbReference type="Gene3D" id="3.40.50.720">
    <property type="entry name" value="NAD(P)-binding Rossmann-like Domain"/>
    <property type="match status" value="1"/>
</dbReference>
<feature type="domain" description="GFO/IDH/MocA-like oxidoreductase" evidence="2">
    <location>
        <begin position="131"/>
        <end position="263"/>
    </location>
</feature>
<dbReference type="RefSeq" id="WP_344850642.1">
    <property type="nucleotide sequence ID" value="NZ_BAABAA010000030.1"/>
</dbReference>
<dbReference type="Proteomes" id="UP001501222">
    <property type="component" value="Unassembled WGS sequence"/>
</dbReference>
<dbReference type="PANTHER" id="PTHR43249">
    <property type="entry name" value="UDP-N-ACETYL-2-AMINO-2-DEOXY-D-GLUCURONATE OXIDASE"/>
    <property type="match status" value="1"/>
</dbReference>
<dbReference type="SUPFAM" id="SSF55347">
    <property type="entry name" value="Glyceraldehyde-3-phosphate dehydrogenase-like, C-terminal domain"/>
    <property type="match status" value="1"/>
</dbReference>
<evidence type="ECO:0000313" key="4">
    <source>
        <dbReference type="Proteomes" id="UP001501222"/>
    </source>
</evidence>
<protein>
    <recommendedName>
        <fullName evidence="5">Gfo/Idh/MocA family oxidoreductase</fullName>
    </recommendedName>
</protein>
<feature type="domain" description="Gfo/Idh/MocA-like oxidoreductase N-terminal" evidence="1">
    <location>
        <begin position="6"/>
        <end position="123"/>
    </location>
</feature>
<keyword evidence="4" id="KW-1185">Reference proteome</keyword>
<accession>A0ABP6Z8V0</accession>
<name>A0ABP6Z8V0_9ACTN</name>
<dbReference type="InterPro" id="IPR055170">
    <property type="entry name" value="GFO_IDH_MocA-like_dom"/>
</dbReference>
<evidence type="ECO:0000259" key="2">
    <source>
        <dbReference type="Pfam" id="PF22725"/>
    </source>
</evidence>
<organism evidence="3 4">
    <name type="scientific">Kribbella ginsengisoli</name>
    <dbReference type="NCBI Taxonomy" id="363865"/>
    <lineage>
        <taxon>Bacteria</taxon>
        <taxon>Bacillati</taxon>
        <taxon>Actinomycetota</taxon>
        <taxon>Actinomycetes</taxon>
        <taxon>Propionibacteriales</taxon>
        <taxon>Kribbellaceae</taxon>
        <taxon>Kribbella</taxon>
    </lineage>
</organism>
<dbReference type="EMBL" id="BAABAA010000030">
    <property type="protein sequence ID" value="GAA3600752.1"/>
    <property type="molecule type" value="Genomic_DNA"/>
</dbReference>
<evidence type="ECO:0008006" key="5">
    <source>
        <dbReference type="Google" id="ProtNLM"/>
    </source>
</evidence>
<dbReference type="InterPro" id="IPR052515">
    <property type="entry name" value="Gfo/Idh/MocA_Oxidoreductase"/>
</dbReference>
<gene>
    <name evidence="3" type="ORF">GCM10022235_85900</name>
</gene>
<proteinExistence type="predicted"/>
<dbReference type="InterPro" id="IPR036291">
    <property type="entry name" value="NAD(P)-bd_dom_sf"/>
</dbReference>
<evidence type="ECO:0000259" key="1">
    <source>
        <dbReference type="Pfam" id="PF01408"/>
    </source>
</evidence>
<dbReference type="Gene3D" id="3.30.360.10">
    <property type="entry name" value="Dihydrodipicolinate Reductase, domain 2"/>
    <property type="match status" value="1"/>
</dbReference>
<dbReference type="SUPFAM" id="SSF51735">
    <property type="entry name" value="NAD(P)-binding Rossmann-fold domains"/>
    <property type="match status" value="1"/>
</dbReference>
<dbReference type="InterPro" id="IPR000683">
    <property type="entry name" value="Gfo/Idh/MocA-like_OxRdtase_N"/>
</dbReference>